<dbReference type="Proteomes" id="UP001596470">
    <property type="component" value="Unassembled WGS sequence"/>
</dbReference>
<keyword evidence="1" id="KW-0547">Nucleotide-binding</keyword>
<evidence type="ECO:0000259" key="4">
    <source>
        <dbReference type="PROSITE" id="PS50893"/>
    </source>
</evidence>
<dbReference type="Gene3D" id="3.40.50.300">
    <property type="entry name" value="P-loop containing nucleotide triphosphate hydrolases"/>
    <property type="match status" value="1"/>
</dbReference>
<evidence type="ECO:0000256" key="3">
    <source>
        <dbReference type="SAM" id="MobiDB-lite"/>
    </source>
</evidence>
<comment type="caution">
    <text evidence="5">The sequence shown here is derived from an EMBL/GenBank/DDBJ whole genome shotgun (WGS) entry which is preliminary data.</text>
</comment>
<dbReference type="RefSeq" id="WP_382352928.1">
    <property type="nucleotide sequence ID" value="NZ_JBHMBP010000004.1"/>
</dbReference>
<feature type="compositionally biased region" description="Basic and acidic residues" evidence="3">
    <location>
        <begin position="291"/>
        <end position="310"/>
    </location>
</feature>
<reference evidence="6" key="1">
    <citation type="journal article" date="2019" name="Int. J. Syst. Evol. Microbiol.">
        <title>The Global Catalogue of Microorganisms (GCM) 10K type strain sequencing project: providing services to taxonomists for standard genome sequencing and annotation.</title>
        <authorList>
            <consortium name="The Broad Institute Genomics Platform"/>
            <consortium name="The Broad Institute Genome Sequencing Center for Infectious Disease"/>
            <person name="Wu L."/>
            <person name="Ma J."/>
        </authorList>
    </citation>
    <scope>NUCLEOTIDE SEQUENCE [LARGE SCALE GENOMIC DNA]</scope>
    <source>
        <strain evidence="6">KACC 12634</strain>
    </source>
</reference>
<feature type="region of interest" description="Disordered" evidence="3">
    <location>
        <begin position="282"/>
        <end position="310"/>
    </location>
</feature>
<proteinExistence type="predicted"/>
<evidence type="ECO:0000313" key="5">
    <source>
        <dbReference type="EMBL" id="MFC6955886.1"/>
    </source>
</evidence>
<evidence type="ECO:0000313" key="6">
    <source>
        <dbReference type="Proteomes" id="UP001596470"/>
    </source>
</evidence>
<keyword evidence="2 5" id="KW-0067">ATP-binding</keyword>
<dbReference type="SMART" id="SM00382">
    <property type="entry name" value="AAA"/>
    <property type="match status" value="1"/>
</dbReference>
<evidence type="ECO:0000256" key="1">
    <source>
        <dbReference type="ARBA" id="ARBA00022741"/>
    </source>
</evidence>
<accession>A0ABW2D1I0</accession>
<dbReference type="SUPFAM" id="SSF52540">
    <property type="entry name" value="P-loop containing nucleoside triphosphate hydrolases"/>
    <property type="match status" value="1"/>
</dbReference>
<feature type="domain" description="ABC transporter" evidence="4">
    <location>
        <begin position="5"/>
        <end position="229"/>
    </location>
</feature>
<protein>
    <submittedName>
        <fullName evidence="5">ATP-binding cassette domain-containing protein</fullName>
    </submittedName>
</protein>
<evidence type="ECO:0000256" key="2">
    <source>
        <dbReference type="ARBA" id="ARBA00022840"/>
    </source>
</evidence>
<dbReference type="InterPro" id="IPR003593">
    <property type="entry name" value="AAA+_ATPase"/>
</dbReference>
<organism evidence="5 6">
    <name type="scientific">Glycomyces mayteni</name>
    <dbReference type="NCBI Taxonomy" id="543887"/>
    <lineage>
        <taxon>Bacteria</taxon>
        <taxon>Bacillati</taxon>
        <taxon>Actinomycetota</taxon>
        <taxon>Actinomycetes</taxon>
        <taxon>Glycomycetales</taxon>
        <taxon>Glycomycetaceae</taxon>
        <taxon>Glycomyces</taxon>
    </lineage>
</organism>
<keyword evidence="6" id="KW-1185">Reference proteome</keyword>
<dbReference type="EMBL" id="JBHSYS010000001">
    <property type="protein sequence ID" value="MFC6955886.1"/>
    <property type="molecule type" value="Genomic_DNA"/>
</dbReference>
<dbReference type="GO" id="GO:0005524">
    <property type="term" value="F:ATP binding"/>
    <property type="evidence" value="ECO:0007669"/>
    <property type="project" value="UniProtKB-KW"/>
</dbReference>
<dbReference type="PROSITE" id="PS50893">
    <property type="entry name" value="ABC_TRANSPORTER_2"/>
    <property type="match status" value="1"/>
</dbReference>
<dbReference type="PANTHER" id="PTHR43158">
    <property type="entry name" value="SKFA PEPTIDE EXPORT ATP-BINDING PROTEIN SKFE"/>
    <property type="match status" value="1"/>
</dbReference>
<dbReference type="PANTHER" id="PTHR43158:SF5">
    <property type="entry name" value="ABC TRANSPORTER, ATP-BINDING PROTEIN"/>
    <property type="match status" value="1"/>
</dbReference>
<sequence>MSLSVTLRDVALKYGSEAALTGIDLDLEAGKIYGLLGRNGAGKTSLLSLVAAFRKPTSGQVLVGGESVWENAPVVSRVALIREGGDFDDTETVKATIESGSIRPSFDAEYAYKLADRFEVPLKKRVSALSRGKRSVLAAVCGLAARADLTMFDEVHLGMDAPTRDAFYKELLAEYMDRPHTVVLSTHLIDEVANYLEEVVIVDRGRILRHADVESFQGMGATLTGPAAAVDALGLDALAEQRLGGTKSITVADALDAETRSRAAAAGIEIGPVGLQDLFIHLTAPHPSPHPHPEPERAAPSQLRKDRNGA</sequence>
<gene>
    <name evidence="5" type="ORF">ACFQS3_01625</name>
</gene>
<dbReference type="Pfam" id="PF00005">
    <property type="entry name" value="ABC_tran"/>
    <property type="match status" value="1"/>
</dbReference>
<dbReference type="InterPro" id="IPR003439">
    <property type="entry name" value="ABC_transporter-like_ATP-bd"/>
</dbReference>
<dbReference type="InterPro" id="IPR027417">
    <property type="entry name" value="P-loop_NTPase"/>
</dbReference>
<name>A0ABW2D1I0_9ACTN</name>